<evidence type="ECO:0000313" key="4">
    <source>
        <dbReference type="EMBL" id="TDR54614.1"/>
    </source>
</evidence>
<dbReference type="PANTHER" id="PTHR42901:SF1">
    <property type="entry name" value="ALCOHOL DEHYDROGENASE"/>
    <property type="match status" value="1"/>
</dbReference>
<dbReference type="InterPro" id="IPR036291">
    <property type="entry name" value="NAD(P)-bd_dom_sf"/>
</dbReference>
<reference evidence="4 5" key="1">
    <citation type="submission" date="2019-03" db="EMBL/GenBank/DDBJ databases">
        <title>Genomic Encyclopedia of Type Strains, Phase III (KMG-III): the genomes of soil and plant-associated and newly described type strains.</title>
        <authorList>
            <person name="Whitman W."/>
        </authorList>
    </citation>
    <scope>NUCLEOTIDE SEQUENCE [LARGE SCALE GENOMIC DNA]</scope>
    <source>
        <strain evidence="4 5">CECT 7972</strain>
    </source>
</reference>
<evidence type="ECO:0000256" key="2">
    <source>
        <dbReference type="ARBA" id="ARBA00023002"/>
    </source>
</evidence>
<accession>A0A4R6ZQW3</accession>
<dbReference type="STRING" id="1265846.PROCOU_15709"/>
<dbReference type="SUPFAM" id="SSF51735">
    <property type="entry name" value="NAD(P)-binding Rossmann-fold domains"/>
    <property type="match status" value="1"/>
</dbReference>
<comment type="caution">
    <text evidence="4">The sequence shown here is derived from an EMBL/GenBank/DDBJ whole genome shotgun (WGS) entry which is preliminary data.</text>
</comment>
<dbReference type="PRINTS" id="PR00080">
    <property type="entry name" value="SDRFAMILY"/>
</dbReference>
<dbReference type="AlphaFoldDB" id="A0A4R6ZQW3"/>
<dbReference type="GO" id="GO:0005829">
    <property type="term" value="C:cytosol"/>
    <property type="evidence" value="ECO:0007669"/>
    <property type="project" value="TreeGrafter"/>
</dbReference>
<dbReference type="Gene3D" id="3.40.50.720">
    <property type="entry name" value="NAD(P)-binding Rossmann-like Domain"/>
    <property type="match status" value="1"/>
</dbReference>
<name>A0A4R6ZQW3_9LIST</name>
<organism evidence="4 5">
    <name type="scientific">Listeria rocourtiae</name>
    <dbReference type="NCBI Taxonomy" id="647910"/>
    <lineage>
        <taxon>Bacteria</taxon>
        <taxon>Bacillati</taxon>
        <taxon>Bacillota</taxon>
        <taxon>Bacilli</taxon>
        <taxon>Bacillales</taxon>
        <taxon>Listeriaceae</taxon>
        <taxon>Listeria</taxon>
    </lineage>
</organism>
<sequence>MMTKKVFITGANKGIGKEIAYQMGKRGWTILLGARDESRGLAATDELKSKDVDAIYVHIDLQKHETISAAVKTIKSQHRDLTMLINNAAIPGDMRKPGSEFTVEELREVMETNVFGTFDLTQQLLPTLEANKGRVLNITIPIGMSDFFNPFAYKTSKAALNAMTQSFAQNFKNEGIPIEIFAIMPGGVTTDLNGNMTGDFMKTVPEAGKLITDIIFDGKNHNGEIINFNGNTADYNNGLF</sequence>
<dbReference type="InterPro" id="IPR002347">
    <property type="entry name" value="SDR_fam"/>
</dbReference>
<comment type="similarity">
    <text evidence="1 3">Belongs to the short-chain dehydrogenases/reductases (SDR) family.</text>
</comment>
<evidence type="ECO:0000256" key="1">
    <source>
        <dbReference type="ARBA" id="ARBA00006484"/>
    </source>
</evidence>
<dbReference type="GO" id="GO:0016491">
    <property type="term" value="F:oxidoreductase activity"/>
    <property type="evidence" value="ECO:0007669"/>
    <property type="project" value="UniProtKB-KW"/>
</dbReference>
<dbReference type="PANTHER" id="PTHR42901">
    <property type="entry name" value="ALCOHOL DEHYDROGENASE"/>
    <property type="match status" value="1"/>
</dbReference>
<dbReference type="PRINTS" id="PR00081">
    <property type="entry name" value="GDHRDH"/>
</dbReference>
<keyword evidence="2" id="KW-0560">Oxidoreductase</keyword>
<dbReference type="EMBL" id="SNZK01000002">
    <property type="protein sequence ID" value="TDR54614.1"/>
    <property type="molecule type" value="Genomic_DNA"/>
</dbReference>
<dbReference type="Proteomes" id="UP000295558">
    <property type="component" value="Unassembled WGS sequence"/>
</dbReference>
<dbReference type="RefSeq" id="WP_243832098.1">
    <property type="nucleotide sequence ID" value="NZ_SNZK01000002.1"/>
</dbReference>
<proteinExistence type="inferred from homology"/>
<evidence type="ECO:0000313" key="5">
    <source>
        <dbReference type="Proteomes" id="UP000295558"/>
    </source>
</evidence>
<evidence type="ECO:0000256" key="3">
    <source>
        <dbReference type="RuleBase" id="RU000363"/>
    </source>
</evidence>
<protein>
    <submittedName>
        <fullName evidence="4">NAD(P)-dependent dehydrogenase (Short-subunit alcohol dehydrogenase family)</fullName>
    </submittedName>
</protein>
<gene>
    <name evidence="4" type="ORF">DFP96_102203</name>
</gene>
<keyword evidence="5" id="KW-1185">Reference proteome</keyword>
<dbReference type="Pfam" id="PF00106">
    <property type="entry name" value="adh_short"/>
    <property type="match status" value="1"/>
</dbReference>